<dbReference type="STRING" id="1150625.Q75_16980"/>
<evidence type="ECO:0000313" key="3">
    <source>
        <dbReference type="Proteomes" id="UP000074108"/>
    </source>
</evidence>
<dbReference type="Gene3D" id="3.40.630.10">
    <property type="entry name" value="Zn peptidases"/>
    <property type="match status" value="1"/>
</dbReference>
<dbReference type="InterPro" id="IPR021259">
    <property type="entry name" value="DUF2817"/>
</dbReference>
<gene>
    <name evidence="2" type="ORF">Q75_16980</name>
</gene>
<dbReference type="EMBL" id="LDYG01000057">
    <property type="protein sequence ID" value="KUP04009.1"/>
    <property type="molecule type" value="Genomic_DNA"/>
</dbReference>
<dbReference type="AlphaFoldDB" id="A0A147K3Z7"/>
<reference evidence="2 3" key="1">
    <citation type="journal article" date="2016" name="Front. Microbiol.">
        <title>Microevolution Analysis of Bacillus coahuilensis Unveils Differences in Phosphorus Acquisition Strategies and Their Regulation.</title>
        <authorList>
            <person name="Gomez-Lunar Z."/>
            <person name="Hernandez-Gonzalez I."/>
            <person name="Rodriguez-Torres M.D."/>
            <person name="Souza V."/>
            <person name="Olmedo-Alvarez G."/>
        </authorList>
    </citation>
    <scope>NUCLEOTIDE SEQUENCE [LARGE SCALE GENOMIC DNA]</scope>
    <source>
        <strain evidence="3">p1.1.43</strain>
    </source>
</reference>
<dbReference type="CDD" id="cd06233">
    <property type="entry name" value="M14-like"/>
    <property type="match status" value="1"/>
</dbReference>
<dbReference type="PATRIC" id="fig|1150625.3.peg.3566"/>
<dbReference type="RefSeq" id="WP_059352087.1">
    <property type="nucleotide sequence ID" value="NZ_LDYG01000057.1"/>
</dbReference>
<accession>A0A147K3Z7</accession>
<keyword evidence="3" id="KW-1185">Reference proteome</keyword>
<protein>
    <recommendedName>
        <fullName evidence="4">DUF2817 domain-containing protein</fullName>
    </recommendedName>
</protein>
<sequence length="408" mass="46467">MKKTLKVIISIALISLLLIGIVPEIILYSLKKEAGEMPHYVESYVESKERFLTYEDRFRTYWRDTRFASYEIEQGLEIDVVEGHASESPQNLVIFTTGVHGIEGFVGSAMLNVFQTDYLTKLDPATTGVIFVHAVNPWGMENERRFNENNVDLNRNFIKDWTTFNLELNEAYADLATFFEKEEELGNVLLENVSFYSGVGYTALTSGAEKIEEALLSGQYTHPHGVYYGGEGDEKSTEVMKELYEQWITSDYENIVHIDLHTGYGPEDQMSIFSSIGESMTQKEAMDAFQYPLVLTPESEGFYVTHGDNTEYFHSLGAELAPEKEVYSTTFEFGTLGEDVSAGLSSINRTVSENQLYWHGSKGTVTEEITKLRYKEMFYPSDKEWREKAIKDFRQATDGVLSERGILK</sequence>
<dbReference type="Proteomes" id="UP000074108">
    <property type="component" value="Unassembled WGS sequence"/>
</dbReference>
<name>A0A147K3Z7_9BACI</name>
<keyword evidence="1" id="KW-0812">Transmembrane</keyword>
<proteinExistence type="predicted"/>
<evidence type="ECO:0000256" key="1">
    <source>
        <dbReference type="SAM" id="Phobius"/>
    </source>
</evidence>
<feature type="transmembrane region" description="Helical" evidence="1">
    <location>
        <begin position="7"/>
        <end position="30"/>
    </location>
</feature>
<keyword evidence="1" id="KW-0472">Membrane</keyword>
<evidence type="ECO:0008006" key="4">
    <source>
        <dbReference type="Google" id="ProtNLM"/>
    </source>
</evidence>
<comment type="caution">
    <text evidence="2">The sequence shown here is derived from an EMBL/GenBank/DDBJ whole genome shotgun (WGS) entry which is preliminary data.</text>
</comment>
<dbReference type="SUPFAM" id="SSF53187">
    <property type="entry name" value="Zn-dependent exopeptidases"/>
    <property type="match status" value="1"/>
</dbReference>
<evidence type="ECO:0000313" key="2">
    <source>
        <dbReference type="EMBL" id="KUP04009.1"/>
    </source>
</evidence>
<dbReference type="Pfam" id="PF10994">
    <property type="entry name" value="DUF2817"/>
    <property type="match status" value="1"/>
</dbReference>
<organism evidence="2 3">
    <name type="scientific">Bacillus coahuilensis p1.1.43</name>
    <dbReference type="NCBI Taxonomy" id="1150625"/>
    <lineage>
        <taxon>Bacteria</taxon>
        <taxon>Bacillati</taxon>
        <taxon>Bacillota</taxon>
        <taxon>Bacilli</taxon>
        <taxon>Bacillales</taxon>
        <taxon>Bacillaceae</taxon>
        <taxon>Bacillus</taxon>
    </lineage>
</organism>
<keyword evidence="1" id="KW-1133">Transmembrane helix</keyword>
<dbReference type="OrthoDB" id="4014363at2"/>